<dbReference type="GeneID" id="18930731"/>
<reference evidence="4" key="1">
    <citation type="journal article" date="2011" name="Proc. Natl. Acad. Sci. U.S.A.">
        <title>Obligate biotrophy features unraveled by the genomic analysis of rust fungi.</title>
        <authorList>
            <person name="Duplessis S."/>
            <person name="Cuomo C.A."/>
            <person name="Lin Y.-C."/>
            <person name="Aerts A."/>
            <person name="Tisserant E."/>
            <person name="Veneault-Fourrey C."/>
            <person name="Joly D.L."/>
            <person name="Hacquard S."/>
            <person name="Amselem J."/>
            <person name="Cantarel B.L."/>
            <person name="Chiu R."/>
            <person name="Coutinho P.M."/>
            <person name="Feau N."/>
            <person name="Field M."/>
            <person name="Frey P."/>
            <person name="Gelhaye E."/>
            <person name="Goldberg J."/>
            <person name="Grabherr M.G."/>
            <person name="Kodira C.D."/>
            <person name="Kohler A."/>
            <person name="Kuees U."/>
            <person name="Lindquist E.A."/>
            <person name="Lucas S.M."/>
            <person name="Mago R."/>
            <person name="Mauceli E."/>
            <person name="Morin E."/>
            <person name="Murat C."/>
            <person name="Pangilinan J.L."/>
            <person name="Park R."/>
            <person name="Pearson M."/>
            <person name="Quesneville H."/>
            <person name="Rouhier N."/>
            <person name="Sakthikumar S."/>
            <person name="Salamov A.A."/>
            <person name="Schmutz J."/>
            <person name="Selles B."/>
            <person name="Shapiro H."/>
            <person name="Tanguay P."/>
            <person name="Tuskan G.A."/>
            <person name="Henrissat B."/>
            <person name="Van de Peer Y."/>
            <person name="Rouze P."/>
            <person name="Ellis J.G."/>
            <person name="Dodds P.N."/>
            <person name="Schein J.E."/>
            <person name="Zhong S."/>
            <person name="Hamelin R.C."/>
            <person name="Grigoriev I.V."/>
            <person name="Szabo L.J."/>
            <person name="Martin F."/>
        </authorList>
    </citation>
    <scope>NUCLEOTIDE SEQUENCE [LARGE SCALE GENOMIC DNA]</scope>
    <source>
        <strain evidence="4">98AG31 / pathotype 3-4-7</strain>
    </source>
</reference>
<evidence type="ECO:0000256" key="1">
    <source>
        <dbReference type="SAM" id="MobiDB-lite"/>
    </source>
</evidence>
<dbReference type="EMBL" id="GL883137">
    <property type="protein sequence ID" value="EGG01510.1"/>
    <property type="molecule type" value="Genomic_DNA"/>
</dbReference>
<dbReference type="Proteomes" id="UP000001072">
    <property type="component" value="Unassembled WGS sequence"/>
</dbReference>
<proteinExistence type="predicted"/>
<feature type="domain" description="LYR motif-containing protein Cup1-like N-terminal" evidence="2">
    <location>
        <begin position="30"/>
        <end position="114"/>
    </location>
</feature>
<dbReference type="KEGG" id="mlr:MELLADRAFT_66928"/>
<feature type="compositionally biased region" description="Low complexity" evidence="1">
    <location>
        <begin position="283"/>
        <end position="316"/>
    </location>
</feature>
<keyword evidence="4" id="KW-1185">Reference proteome</keyword>
<dbReference type="VEuPathDB" id="FungiDB:MELLADRAFT_66928"/>
<dbReference type="InParanoid" id="F4S151"/>
<dbReference type="HOGENOM" id="CLU_048614_0_0_1"/>
<dbReference type="InterPro" id="IPR046896">
    <property type="entry name" value="Cup1-like_N"/>
</dbReference>
<dbReference type="Pfam" id="PF20263">
    <property type="entry name" value="LYRM2-like"/>
    <property type="match status" value="1"/>
</dbReference>
<name>F4S151_MELLP</name>
<accession>F4S151</accession>
<dbReference type="RefSeq" id="XP_007415101.1">
    <property type="nucleotide sequence ID" value="XM_007415039.1"/>
</dbReference>
<dbReference type="OrthoDB" id="198652at2759"/>
<dbReference type="AlphaFoldDB" id="F4S151"/>
<sequence>MDECMNIMGYEIGRLKMTTNLNPIHFPFIRSYLREIRKFPDKITRSYLLNLLHKRCKRPYGNHPKRVQSRILKSIHFLETIRLKVAAANSGHLLMFEDLLKEAFARKGERREKFINPYLIPSVQQIPKSLRYPETRFPIYPPILTKLITSSQSNQLRTIPSQVDLQSISPTSIITTVWSDLPTEFQPDLTHLGKSNGMGIMCSSRQINHRNKLKKKWIDGLIGAPLGVIQDEKIRKVETFEEVSKRILDEFGTDLSVEILKESSKMLQELIAQSSIKGNSGTPRYSFSSNLSSNPNPTPNRLNPIRPIPNENRIPNKLPTSHPFSPTPLNHSHDPIESLLPKRSRLQPKEDTINLKNGPRRLTHRFIRRRYQSVLNLVPLITIPDDHQNRKVEGKGKLKGKEKKGKGEITGIGRSWITPGSANGRKVSVTRAGVGLGSGRVGIHGMDHEDLIWL</sequence>
<evidence type="ECO:0000259" key="2">
    <source>
        <dbReference type="Pfam" id="PF20263"/>
    </source>
</evidence>
<feature type="compositionally biased region" description="Polar residues" evidence="1">
    <location>
        <begin position="318"/>
        <end position="330"/>
    </location>
</feature>
<evidence type="ECO:0000313" key="3">
    <source>
        <dbReference type="EMBL" id="EGG01510.1"/>
    </source>
</evidence>
<feature type="region of interest" description="Disordered" evidence="1">
    <location>
        <begin position="278"/>
        <end position="356"/>
    </location>
</feature>
<gene>
    <name evidence="3" type="ORF">MELLADRAFT_66928</name>
</gene>
<organism evidence="4">
    <name type="scientific">Melampsora larici-populina (strain 98AG31 / pathotype 3-4-7)</name>
    <name type="common">Poplar leaf rust fungus</name>
    <dbReference type="NCBI Taxonomy" id="747676"/>
    <lineage>
        <taxon>Eukaryota</taxon>
        <taxon>Fungi</taxon>
        <taxon>Dikarya</taxon>
        <taxon>Basidiomycota</taxon>
        <taxon>Pucciniomycotina</taxon>
        <taxon>Pucciniomycetes</taxon>
        <taxon>Pucciniales</taxon>
        <taxon>Melampsoraceae</taxon>
        <taxon>Melampsora</taxon>
    </lineage>
</organism>
<evidence type="ECO:0000313" key="4">
    <source>
        <dbReference type="Proteomes" id="UP000001072"/>
    </source>
</evidence>
<protein>
    <recommendedName>
        <fullName evidence="2">LYR motif-containing protein Cup1-like N-terminal domain-containing protein</fullName>
    </recommendedName>
</protein>